<evidence type="ECO:0000313" key="1">
    <source>
        <dbReference type="EMBL" id="CDW40428.1"/>
    </source>
</evidence>
<organism evidence="1">
    <name type="scientific">Lepeophtheirus salmonis</name>
    <name type="common">Salmon louse</name>
    <name type="synonym">Caligus salmonis</name>
    <dbReference type="NCBI Taxonomy" id="72036"/>
    <lineage>
        <taxon>Eukaryota</taxon>
        <taxon>Metazoa</taxon>
        <taxon>Ecdysozoa</taxon>
        <taxon>Arthropoda</taxon>
        <taxon>Crustacea</taxon>
        <taxon>Multicrustacea</taxon>
        <taxon>Hexanauplia</taxon>
        <taxon>Copepoda</taxon>
        <taxon>Siphonostomatoida</taxon>
        <taxon>Caligidae</taxon>
        <taxon>Lepeophtheirus</taxon>
    </lineage>
</organism>
<reference evidence="1" key="1">
    <citation type="submission" date="2014-05" db="EMBL/GenBank/DDBJ databases">
        <authorList>
            <person name="Chronopoulou M."/>
        </authorList>
    </citation>
    <scope>NUCLEOTIDE SEQUENCE</scope>
    <source>
        <tissue evidence="1">Whole organism</tissue>
    </source>
</reference>
<accession>A0A0K2UQB7</accession>
<sequence>MRRKEGRGGRRRR</sequence>
<proteinExistence type="predicted"/>
<name>A0A0K2UQB7_LEPSM</name>
<dbReference type="EMBL" id="HACA01023067">
    <property type="protein sequence ID" value="CDW40428.1"/>
    <property type="molecule type" value="Transcribed_RNA"/>
</dbReference>
<protein>
    <submittedName>
        <fullName evidence="1">Uncharacterized protein</fullName>
    </submittedName>
</protein>